<feature type="region of interest" description="Disordered" evidence="2">
    <location>
        <begin position="860"/>
        <end position="884"/>
    </location>
</feature>
<accession>A0A2T9Y750</accession>
<evidence type="ECO:0000256" key="1">
    <source>
        <dbReference type="SAM" id="Coils"/>
    </source>
</evidence>
<evidence type="ECO:0000256" key="2">
    <source>
        <dbReference type="SAM" id="MobiDB-lite"/>
    </source>
</evidence>
<feature type="compositionally biased region" description="Polar residues" evidence="2">
    <location>
        <begin position="860"/>
        <end position="878"/>
    </location>
</feature>
<dbReference type="EMBL" id="MBFR01000409">
    <property type="protein sequence ID" value="PVU88146.1"/>
    <property type="molecule type" value="Genomic_DNA"/>
</dbReference>
<feature type="coiled-coil region" evidence="1">
    <location>
        <begin position="624"/>
        <end position="679"/>
    </location>
</feature>
<gene>
    <name evidence="3" type="ORF">BB561_006007</name>
</gene>
<organism evidence="3 4">
    <name type="scientific">Smittium simulii</name>
    <dbReference type="NCBI Taxonomy" id="133385"/>
    <lineage>
        <taxon>Eukaryota</taxon>
        <taxon>Fungi</taxon>
        <taxon>Fungi incertae sedis</taxon>
        <taxon>Zoopagomycota</taxon>
        <taxon>Kickxellomycotina</taxon>
        <taxon>Harpellomycetes</taxon>
        <taxon>Harpellales</taxon>
        <taxon>Legeriomycetaceae</taxon>
        <taxon>Smittium</taxon>
    </lineage>
</organism>
<protein>
    <submittedName>
        <fullName evidence="3">Uncharacterized protein</fullName>
    </submittedName>
</protein>
<comment type="caution">
    <text evidence="3">The sequence shown here is derived from an EMBL/GenBank/DDBJ whole genome shotgun (WGS) entry which is preliminary data.</text>
</comment>
<evidence type="ECO:0000313" key="3">
    <source>
        <dbReference type="EMBL" id="PVU88146.1"/>
    </source>
</evidence>
<reference evidence="3 4" key="1">
    <citation type="journal article" date="2018" name="MBio">
        <title>Comparative Genomics Reveals the Core Gene Toolbox for the Fungus-Insect Symbiosis.</title>
        <authorList>
            <person name="Wang Y."/>
            <person name="Stata M."/>
            <person name="Wang W."/>
            <person name="Stajich J.E."/>
            <person name="White M.M."/>
            <person name="Moncalvo J.M."/>
        </authorList>
    </citation>
    <scope>NUCLEOTIDE SEQUENCE [LARGE SCALE GENOMIC DNA]</scope>
    <source>
        <strain evidence="3 4">SWE-8-4</strain>
    </source>
</reference>
<keyword evidence="4" id="KW-1185">Reference proteome</keyword>
<name>A0A2T9Y750_9FUNG</name>
<keyword evidence="1" id="KW-0175">Coiled coil</keyword>
<dbReference type="AlphaFoldDB" id="A0A2T9Y750"/>
<proteinExistence type="predicted"/>
<dbReference type="Proteomes" id="UP000245383">
    <property type="component" value="Unassembled WGS sequence"/>
</dbReference>
<evidence type="ECO:0000313" key="4">
    <source>
        <dbReference type="Proteomes" id="UP000245383"/>
    </source>
</evidence>
<sequence length="884" mass="101614">MTNDEYRAFAQFEAFDNDEILKKFTLNQDSNRDSSSEANHNFSDCDETDLNYESEASRAENPEFNFTGNNFEEWMEKHAKLACDEDYENQEMTQKSQNSIPEGQYSQILKTCYQSDKDGYQSSESQVDCSDSINNNEICIISSSDNEFYEDEAMESDHIHADCNIQTDQNYQNSYNESEYSDITINGTKNRNKFNDTAKFADNSESESMKSEKYTNEAKLSFDYNHLLNNSANKNSEDFCFQSGGNGIYNSITKNNNIREMSDSSCNDIDDDSAHSNQDCTEQKFDSSNVINSISDYDYLRNTSIPTPTKNSKNINGSIITKPTEKNLKEIKFNADEKFLDNNKMSHTNKLEILEDDNKIKFSPGFLQNVKSKLHFQKDTFSSVNSSYNPHIILQQNEDNQKDIIQQINKVDEKTNLIEPKFKEVSTANSSNKALNLDTNNSTSNVLKVTNSGESLSNIPPSNFKNLSNRNKNSSLALNETKKWNDNLSQALNYLKKLTGKADLLVDSITKIPQDLSDYSKNGFERLTYLIDIFNLETDSCVTSDVLKRNSRDESLYSKSQRNHILNTYIESQNKKFLLNKNAESSNYDKKKDHKLETMFEKDSQSKCNIQLLLSDLSYNRKSLNSSNQQLEQSKKELNYYKAKTMELEKQEKSFNEENEELKMQILELKSKNNILSAQVNGFKALNKNNRDFRKSLGTLYNKSDNILESESVIYKKTNGELSAKTPQPIKRNQNLTGSLTDNFKNNTRKYFNLSKSNNIVYTPDSIQNIDSNRMISRSLNNTKRTKALEILEESKRGRYKPINYGNATNQYNDLSSNLQSQNFESNVKFSSNLKNVNNITPKYIGKLVDKRKLEQNINSSYNTKTPTTPKLYLSNNYKKTRLE</sequence>